<dbReference type="PANTHER" id="PTHR43877">
    <property type="entry name" value="AMINOALKYLPHOSPHONATE N-ACETYLTRANSFERASE-RELATED-RELATED"/>
    <property type="match status" value="1"/>
</dbReference>
<protein>
    <submittedName>
        <fullName evidence="4">GNAT family N-acetyltransferase</fullName>
    </submittedName>
</protein>
<name>A0A6B8KLE5_9HYPH</name>
<dbReference type="AlphaFoldDB" id="A0A6B8KLE5"/>
<keyword evidence="5" id="KW-1185">Reference proteome</keyword>
<proteinExistence type="predicted"/>
<evidence type="ECO:0000313" key="4">
    <source>
        <dbReference type="EMBL" id="QGM47640.1"/>
    </source>
</evidence>
<dbReference type="InterPro" id="IPR000182">
    <property type="entry name" value="GNAT_dom"/>
</dbReference>
<dbReference type="GO" id="GO:0016747">
    <property type="term" value="F:acyltransferase activity, transferring groups other than amino-acyl groups"/>
    <property type="evidence" value="ECO:0007669"/>
    <property type="project" value="InterPro"/>
</dbReference>
<dbReference type="Proteomes" id="UP000309061">
    <property type="component" value="Chromosome"/>
</dbReference>
<evidence type="ECO:0000313" key="5">
    <source>
        <dbReference type="Proteomes" id="UP000309061"/>
    </source>
</evidence>
<evidence type="ECO:0000256" key="1">
    <source>
        <dbReference type="ARBA" id="ARBA00022679"/>
    </source>
</evidence>
<keyword evidence="2" id="KW-0012">Acyltransferase</keyword>
<dbReference type="Pfam" id="PF00583">
    <property type="entry name" value="Acetyltransf_1"/>
    <property type="match status" value="1"/>
</dbReference>
<dbReference type="RefSeq" id="WP_136497128.1">
    <property type="nucleotide sequence ID" value="NZ_CP046052.1"/>
</dbReference>
<dbReference type="SUPFAM" id="SSF55729">
    <property type="entry name" value="Acyl-CoA N-acyltransferases (Nat)"/>
    <property type="match status" value="1"/>
</dbReference>
<keyword evidence="1 4" id="KW-0808">Transferase</keyword>
<evidence type="ECO:0000256" key="2">
    <source>
        <dbReference type="ARBA" id="ARBA00023315"/>
    </source>
</evidence>
<dbReference type="EMBL" id="CP046052">
    <property type="protein sequence ID" value="QGM47640.1"/>
    <property type="molecule type" value="Genomic_DNA"/>
</dbReference>
<sequence>MVKTVFSIRHARPGDAEAIAKVHDASWRDAYRGVIPAVELERMIARRGPRWWHSAIIKGTGLLVLDFDKTIVGYATYGRNRVPSMPYSGEIFEIYLMPEHQGLGFGRDLFKAARRELAEHGYLSTIVWALGDNEKALAFYRRLGGLSIRRAEERFGSDMLTRVAFGFVSAPAE</sequence>
<dbReference type="InterPro" id="IPR050832">
    <property type="entry name" value="Bact_Acetyltransf"/>
</dbReference>
<feature type="domain" description="N-acetyltransferase" evidence="3">
    <location>
        <begin position="6"/>
        <end position="173"/>
    </location>
</feature>
<dbReference type="OrthoDB" id="9799154at2"/>
<dbReference type="PROSITE" id="PS51186">
    <property type="entry name" value="GNAT"/>
    <property type="match status" value="1"/>
</dbReference>
<organism evidence="4 5">
    <name type="scientific">Methylocystis heyeri</name>
    <dbReference type="NCBI Taxonomy" id="391905"/>
    <lineage>
        <taxon>Bacteria</taxon>
        <taxon>Pseudomonadati</taxon>
        <taxon>Pseudomonadota</taxon>
        <taxon>Alphaproteobacteria</taxon>
        <taxon>Hyphomicrobiales</taxon>
        <taxon>Methylocystaceae</taxon>
        <taxon>Methylocystis</taxon>
    </lineage>
</organism>
<gene>
    <name evidence="4" type="ORF">H2LOC_019240</name>
</gene>
<reference evidence="4 5" key="1">
    <citation type="submission" date="2019-11" db="EMBL/GenBank/DDBJ databases">
        <title>The genome sequence of Methylocystis heyeri.</title>
        <authorList>
            <person name="Oshkin I.Y."/>
            <person name="Miroshnikov K."/>
            <person name="Dedysh S.N."/>
        </authorList>
    </citation>
    <scope>NUCLEOTIDE SEQUENCE [LARGE SCALE GENOMIC DNA]</scope>
    <source>
        <strain evidence="4 5">H2</strain>
    </source>
</reference>
<accession>A0A6B8KLE5</accession>
<dbReference type="KEGG" id="mhey:H2LOC_019240"/>
<dbReference type="InterPro" id="IPR016181">
    <property type="entry name" value="Acyl_CoA_acyltransferase"/>
</dbReference>
<dbReference type="Gene3D" id="3.40.630.30">
    <property type="match status" value="1"/>
</dbReference>
<evidence type="ECO:0000259" key="3">
    <source>
        <dbReference type="PROSITE" id="PS51186"/>
    </source>
</evidence>
<dbReference type="CDD" id="cd04301">
    <property type="entry name" value="NAT_SF"/>
    <property type="match status" value="1"/>
</dbReference>